<keyword evidence="3" id="KW-0614">Plasmid</keyword>
<organism evidence="2 4">
    <name type="scientific">Streptomyces phaeoluteigriseus</name>
    <dbReference type="NCBI Taxonomy" id="114686"/>
    <lineage>
        <taxon>Bacteria</taxon>
        <taxon>Bacillati</taxon>
        <taxon>Actinomycetota</taxon>
        <taxon>Actinomycetes</taxon>
        <taxon>Kitasatosporales</taxon>
        <taxon>Streptomycetaceae</taxon>
        <taxon>Streptomyces</taxon>
        <taxon>Streptomyces aurantiacus group</taxon>
    </lineage>
</organism>
<sequence length="163" mass="18108">MPELAAAHHDHQRLLRRPRAATAWTAARAITTRWYDHDQHLTHRWRQRLNPLCAANPHLTTTGSASPALLTRDLITYPEPVALAHTLATLPNRPHRTTNDALSLIAHRRGLTRLSPSADDPLNVFPTHTPLTGSITGQTAAGQRRVAQPQLPTERPVCAHWPS</sequence>
<protein>
    <submittedName>
        <fullName evidence="2">Uncharacterized protein</fullName>
    </submittedName>
</protein>
<gene>
    <name evidence="2" type="ORF">NFX46_20585</name>
    <name evidence="3" type="ORF">NFX46_40305</name>
</gene>
<accession>A0ABY4ZA52</accession>
<dbReference type="Proteomes" id="UP001056374">
    <property type="component" value="Chromosome"/>
</dbReference>
<geneLocation type="plasmid" evidence="3 4">
    <name>unnamed2</name>
</geneLocation>
<name>A0ABY4ZA52_9ACTN</name>
<evidence type="ECO:0000313" key="2">
    <source>
        <dbReference type="EMBL" id="USQ85912.1"/>
    </source>
</evidence>
<proteinExistence type="predicted"/>
<dbReference type="RefSeq" id="WP_252551194.1">
    <property type="nucleotide sequence ID" value="NZ_CP099468.1"/>
</dbReference>
<evidence type="ECO:0000313" key="3">
    <source>
        <dbReference type="EMBL" id="USQ89927.1"/>
    </source>
</evidence>
<feature type="region of interest" description="Disordered" evidence="1">
    <location>
        <begin position="143"/>
        <end position="163"/>
    </location>
</feature>
<dbReference type="EMBL" id="CP099468">
    <property type="protein sequence ID" value="USQ85912.1"/>
    <property type="molecule type" value="Genomic_DNA"/>
</dbReference>
<evidence type="ECO:0000313" key="4">
    <source>
        <dbReference type="Proteomes" id="UP001056374"/>
    </source>
</evidence>
<reference evidence="2" key="1">
    <citation type="submission" date="2022-06" db="EMBL/GenBank/DDBJ databases">
        <title>Complete genome sequence of soil microorganisms Streptomyces sp. Qhu-M197 isolated from Alpine meadows habitats on the Tibetan Plateau.</title>
        <authorList>
            <person name="Zhang B."/>
            <person name="Xiang X."/>
            <person name="Fan J."/>
        </authorList>
    </citation>
    <scope>NUCLEOTIDE SEQUENCE</scope>
    <source>
        <strain evidence="2">Qhu-M197</strain>
        <plasmid evidence="3">unnamed2</plasmid>
    </source>
</reference>
<dbReference type="EMBL" id="CP099470">
    <property type="protein sequence ID" value="USQ89927.1"/>
    <property type="molecule type" value="Genomic_DNA"/>
</dbReference>
<evidence type="ECO:0000256" key="1">
    <source>
        <dbReference type="SAM" id="MobiDB-lite"/>
    </source>
</evidence>
<dbReference type="Proteomes" id="UP001056374">
    <property type="component" value="Plasmid unnamed2"/>
</dbReference>
<keyword evidence="4" id="KW-1185">Reference proteome</keyword>